<evidence type="ECO:0000313" key="2">
    <source>
        <dbReference type="EMBL" id="MEK8050996.1"/>
    </source>
</evidence>
<feature type="chain" id="PRO_5046276845" description="DUF2066 domain-containing protein" evidence="1">
    <location>
        <begin position="23"/>
        <end position="313"/>
    </location>
</feature>
<evidence type="ECO:0008006" key="4">
    <source>
        <dbReference type="Google" id="ProtNLM"/>
    </source>
</evidence>
<dbReference type="RefSeq" id="WP_341410689.1">
    <property type="nucleotide sequence ID" value="NZ_JBBUTH010000007.1"/>
</dbReference>
<keyword evidence="3" id="KW-1185">Reference proteome</keyword>
<sequence>MRKLHLIALAVALSAAITPSQGGLLTRMAASGAAKAAKAERVAAAAASLEKTGEAAASTGARAGQAMKSGVAAERLAADLERNLAGEAKSLGLQRGKDGRYLLTGGPATARLLHARVGYSLAASPASVFKRAPNGSYVSLAQAALPTSPRAVELVLVASGRESHPPAMAPELIDQLFAAADQAVNDTIATAFSEAVYDGRMAVDEARAQGQRTASGQLPSLSRARVLAETRELLHDLAYPEVLVEARKVSVARAAGLGGFSLRNVAEVMVIERPSKPAILMITLFPIQGAPNQPIRALIDLDQVLANISTAGL</sequence>
<dbReference type="EMBL" id="JBBUTH010000007">
    <property type="protein sequence ID" value="MEK8050996.1"/>
    <property type="molecule type" value="Genomic_DNA"/>
</dbReference>
<gene>
    <name evidence="2" type="ORF">AACH10_12170</name>
</gene>
<evidence type="ECO:0000313" key="3">
    <source>
        <dbReference type="Proteomes" id="UP001365405"/>
    </source>
</evidence>
<evidence type="ECO:0000256" key="1">
    <source>
        <dbReference type="SAM" id="SignalP"/>
    </source>
</evidence>
<accession>A0ABU9CGL0</accession>
<organism evidence="2 3">
    <name type="scientific">Pseudaquabacterium inlustre</name>
    <dbReference type="NCBI Taxonomy" id="2984192"/>
    <lineage>
        <taxon>Bacteria</taxon>
        <taxon>Pseudomonadati</taxon>
        <taxon>Pseudomonadota</taxon>
        <taxon>Betaproteobacteria</taxon>
        <taxon>Burkholderiales</taxon>
        <taxon>Sphaerotilaceae</taxon>
        <taxon>Pseudaquabacterium</taxon>
    </lineage>
</organism>
<reference evidence="2 3" key="1">
    <citation type="submission" date="2024-04" db="EMBL/GenBank/DDBJ databases">
        <title>Novel species of the genus Ideonella isolated from streams.</title>
        <authorList>
            <person name="Lu H."/>
        </authorList>
    </citation>
    <scope>NUCLEOTIDE SEQUENCE [LARGE SCALE GENOMIC DNA]</scope>
    <source>
        <strain evidence="2 3">DXS22W</strain>
    </source>
</reference>
<comment type="caution">
    <text evidence="2">The sequence shown here is derived from an EMBL/GenBank/DDBJ whole genome shotgun (WGS) entry which is preliminary data.</text>
</comment>
<proteinExistence type="predicted"/>
<dbReference type="Proteomes" id="UP001365405">
    <property type="component" value="Unassembled WGS sequence"/>
</dbReference>
<keyword evidence="1" id="KW-0732">Signal</keyword>
<protein>
    <recommendedName>
        <fullName evidence="4">DUF2066 domain-containing protein</fullName>
    </recommendedName>
</protein>
<name>A0ABU9CGL0_9BURK</name>
<feature type="signal peptide" evidence="1">
    <location>
        <begin position="1"/>
        <end position="22"/>
    </location>
</feature>